<feature type="chain" id="PRO_5025391473" description="3-carboxymuconate cyclase" evidence="1">
    <location>
        <begin position="20"/>
        <end position="387"/>
    </location>
</feature>
<evidence type="ECO:0000313" key="3">
    <source>
        <dbReference type="Proteomes" id="UP000800094"/>
    </source>
</evidence>
<feature type="signal peptide" evidence="1">
    <location>
        <begin position="1"/>
        <end position="19"/>
    </location>
</feature>
<keyword evidence="3" id="KW-1185">Reference proteome</keyword>
<proteinExistence type="predicted"/>
<dbReference type="GeneID" id="54578944"/>
<dbReference type="Proteomes" id="UP000800094">
    <property type="component" value="Unassembled WGS sequence"/>
</dbReference>
<dbReference type="EMBL" id="ML987191">
    <property type="protein sequence ID" value="KAF2253433.1"/>
    <property type="molecule type" value="Genomic_DNA"/>
</dbReference>
<dbReference type="AlphaFoldDB" id="A0A6A6IW57"/>
<sequence length="387" mass="39973">MRPAKALLLLSALLHGGYARPAASCEKAIYLQTNAVEGNSIVALLIGSDGVLGAGAVYPTMGKGGSRLDVMTMQPASPDALLSQSAIAVVGNNLFVINAMSNTASMFRINTSNATDLHYINSSPITGGDFPNTIAVSAKHKLVCVATTGKANGVSCATFDRNGLGTFDSLRPLGLTQSTPPTGPPNTVSQVSFTEDEEFLAVTVKADPPTNKPGFVAVYQVRGKKLAREAVRSSPADTAILFGFNQIPRTDKFIVTDPSIGAAILSLDTQSCDVTTVQPINITGQLATCWSVISPATGTAFVSDGAVNRLVEISVPKGDIVSVTDLSANGDPGLFDMVASGEFVYALSPATSAVTVVNAKSKKMVQHVTLGSLGIGAYAQGMALFEG</sequence>
<dbReference type="RefSeq" id="XP_033688437.1">
    <property type="nucleotide sequence ID" value="XM_033825614.1"/>
</dbReference>
<evidence type="ECO:0000256" key="1">
    <source>
        <dbReference type="SAM" id="SignalP"/>
    </source>
</evidence>
<keyword evidence="1" id="KW-0732">Signal</keyword>
<accession>A0A6A6IW57</accession>
<dbReference type="SUPFAM" id="SSF75011">
    <property type="entry name" value="3-carboxy-cis,cis-mucoante lactonizing enzyme"/>
    <property type="match status" value="1"/>
</dbReference>
<organism evidence="2 3">
    <name type="scientific">Trematosphaeria pertusa</name>
    <dbReference type="NCBI Taxonomy" id="390896"/>
    <lineage>
        <taxon>Eukaryota</taxon>
        <taxon>Fungi</taxon>
        <taxon>Dikarya</taxon>
        <taxon>Ascomycota</taxon>
        <taxon>Pezizomycotina</taxon>
        <taxon>Dothideomycetes</taxon>
        <taxon>Pleosporomycetidae</taxon>
        <taxon>Pleosporales</taxon>
        <taxon>Massarineae</taxon>
        <taxon>Trematosphaeriaceae</taxon>
        <taxon>Trematosphaeria</taxon>
    </lineage>
</organism>
<dbReference type="Gene3D" id="2.130.10.10">
    <property type="entry name" value="YVTN repeat-like/Quinoprotein amine dehydrogenase"/>
    <property type="match status" value="1"/>
</dbReference>
<protein>
    <recommendedName>
        <fullName evidence="4">3-carboxymuconate cyclase</fullName>
    </recommendedName>
</protein>
<evidence type="ECO:0000313" key="2">
    <source>
        <dbReference type="EMBL" id="KAF2253433.1"/>
    </source>
</evidence>
<dbReference type="InterPro" id="IPR015943">
    <property type="entry name" value="WD40/YVTN_repeat-like_dom_sf"/>
</dbReference>
<gene>
    <name evidence="2" type="ORF">BU26DRAFT_477640</name>
</gene>
<name>A0A6A6IW57_9PLEO</name>
<dbReference type="OrthoDB" id="10006285at2759"/>
<evidence type="ECO:0008006" key="4">
    <source>
        <dbReference type="Google" id="ProtNLM"/>
    </source>
</evidence>
<reference evidence="2" key="1">
    <citation type="journal article" date="2020" name="Stud. Mycol.">
        <title>101 Dothideomycetes genomes: a test case for predicting lifestyles and emergence of pathogens.</title>
        <authorList>
            <person name="Haridas S."/>
            <person name="Albert R."/>
            <person name="Binder M."/>
            <person name="Bloem J."/>
            <person name="Labutti K."/>
            <person name="Salamov A."/>
            <person name="Andreopoulos B."/>
            <person name="Baker S."/>
            <person name="Barry K."/>
            <person name="Bills G."/>
            <person name="Bluhm B."/>
            <person name="Cannon C."/>
            <person name="Castanera R."/>
            <person name="Culley D."/>
            <person name="Daum C."/>
            <person name="Ezra D."/>
            <person name="Gonzalez J."/>
            <person name="Henrissat B."/>
            <person name="Kuo A."/>
            <person name="Liang C."/>
            <person name="Lipzen A."/>
            <person name="Lutzoni F."/>
            <person name="Magnuson J."/>
            <person name="Mondo S."/>
            <person name="Nolan M."/>
            <person name="Ohm R."/>
            <person name="Pangilinan J."/>
            <person name="Park H.-J."/>
            <person name="Ramirez L."/>
            <person name="Alfaro M."/>
            <person name="Sun H."/>
            <person name="Tritt A."/>
            <person name="Yoshinaga Y."/>
            <person name="Zwiers L.-H."/>
            <person name="Turgeon B."/>
            <person name="Goodwin S."/>
            <person name="Spatafora J."/>
            <person name="Crous P."/>
            <person name="Grigoriev I."/>
        </authorList>
    </citation>
    <scope>NUCLEOTIDE SEQUENCE</scope>
    <source>
        <strain evidence="2">CBS 122368</strain>
    </source>
</reference>